<accession>A0AB32X2X6</accession>
<feature type="region of interest" description="Disordered" evidence="2">
    <location>
        <begin position="177"/>
        <end position="215"/>
    </location>
</feature>
<dbReference type="RefSeq" id="XP_017984646.1">
    <property type="nucleotide sequence ID" value="XM_018129157.1"/>
</dbReference>
<dbReference type="RefSeq" id="XP_017984647.1">
    <property type="nucleotide sequence ID" value="XM_018129158.1"/>
</dbReference>
<keyword evidence="1" id="KW-0611">Plant defense</keyword>
<protein>
    <submittedName>
        <fullName evidence="4 5">Disease resistance protein At3g14460</fullName>
    </submittedName>
</protein>
<dbReference type="KEGG" id="tcc:108663794"/>
<dbReference type="Proteomes" id="UP000694886">
    <property type="component" value="Chromosome 10"/>
</dbReference>
<dbReference type="GeneID" id="108663794"/>
<evidence type="ECO:0000313" key="5">
    <source>
        <dbReference type="RefSeq" id="XP_017984647.1"/>
    </source>
</evidence>
<evidence type="ECO:0000256" key="1">
    <source>
        <dbReference type="ARBA" id="ARBA00022821"/>
    </source>
</evidence>
<dbReference type="AlphaFoldDB" id="A0AB32X2X6"/>
<evidence type="ECO:0000256" key="2">
    <source>
        <dbReference type="SAM" id="MobiDB-lite"/>
    </source>
</evidence>
<dbReference type="InterPro" id="IPR032675">
    <property type="entry name" value="LRR_dom_sf"/>
</dbReference>
<gene>
    <name evidence="4 5" type="primary">LOC108663794</name>
</gene>
<evidence type="ECO:0000313" key="4">
    <source>
        <dbReference type="RefSeq" id="XP_017984646.1"/>
    </source>
</evidence>
<reference evidence="3" key="1">
    <citation type="journal article" date="1997" name="Nucleic Acids Res.">
        <title>tRNAscan-SE: a program for improved detection of transfer RNA genes in genomic sequence.</title>
        <authorList>
            <person name="Lowe T.M."/>
            <person name="Eddy S.R."/>
        </authorList>
    </citation>
    <scope>NUCLEOTIDE SEQUENCE [LARGE SCALE GENOMIC DNA]</scope>
    <source>
        <strain evidence="3">r\B97-61/B2</strain>
    </source>
</reference>
<dbReference type="Gramene" id="Tc10v2_t013380.1">
    <property type="protein sequence ID" value="Tc10v2_p013380.1"/>
    <property type="gene ID" value="Tc10v2_g013380"/>
</dbReference>
<dbReference type="Gramene" id="Tc10v2_t013380.2">
    <property type="protein sequence ID" value="Tc10v2_p013380.2"/>
    <property type="gene ID" value="Tc10v2_g013380"/>
</dbReference>
<dbReference type="SUPFAM" id="SSF52058">
    <property type="entry name" value="L domain-like"/>
    <property type="match status" value="2"/>
</dbReference>
<feature type="compositionally biased region" description="Low complexity" evidence="2">
    <location>
        <begin position="205"/>
        <end position="215"/>
    </location>
</feature>
<dbReference type="GO" id="GO:0006952">
    <property type="term" value="P:defense response"/>
    <property type="evidence" value="ECO:0007669"/>
    <property type="project" value="UniProtKB-KW"/>
</dbReference>
<sequence length="563" mass="63949">MMTEIPGTELPLEWSRINESPAKERAVRWSEGSALSTIRFLCISDYNNCSSLPPFGQLPFLENLIIQRIGGVRSIGPEFYRMDLTFQKPFQSLKTLKFEAMLQWERWTPLEVEGEEFPCLQEFYIINCPKLEGDLPKCLPFLIKLEISKCQQLAASLPWTSERCLLKLDNCDKVQKRNDDNQTVEPQFSPRMIHQEQDNNQPTPSSSDDQNQQLSSSLSINVSSMGMTQLMELSTDSHSLRIERYALHMLPEEILKRSSLQHLYIIDSISLKIFPQSPSLKTLYIHNCKKLKFPQPSKVMKQDSGLEDLCLGSSCDSLQNFPLNYFPKLKSLSLWDCRNLEHLSIEKGLQNELTSLDSLEIKGCPNLRSFVEEEFQAPNLTSLVFFNCGSLKSLPGMQSLKSLQSLYINKCPALESLPTEGLPSSLIILCISFCDKITPQKGWELDNLHSLSHFEIEGGCQELESFPEEGLLPTNLNSLRISRLSNLKFLNGEGLQNITSLQTLEINCCNKLNCLPEHGLPSALYSLSITDCSLLNPKLQNRKGREWFKIARIPSIQLDEVSD</sequence>
<dbReference type="PANTHER" id="PTHR36766">
    <property type="entry name" value="PLANT BROAD-SPECTRUM MILDEW RESISTANCE PROTEIN RPW8"/>
    <property type="match status" value="1"/>
</dbReference>
<dbReference type="PANTHER" id="PTHR36766:SF40">
    <property type="entry name" value="DISEASE RESISTANCE PROTEIN RGA3"/>
    <property type="match status" value="1"/>
</dbReference>
<reference evidence="4 5" key="2">
    <citation type="submission" date="2025-04" db="UniProtKB">
        <authorList>
            <consortium name="RefSeq"/>
        </authorList>
    </citation>
    <scope>IDENTIFICATION</scope>
</reference>
<organism evidence="3 4">
    <name type="scientific">Theobroma cacao</name>
    <name type="common">Cacao</name>
    <name type="synonym">Cocoa</name>
    <dbReference type="NCBI Taxonomy" id="3641"/>
    <lineage>
        <taxon>Eukaryota</taxon>
        <taxon>Viridiplantae</taxon>
        <taxon>Streptophyta</taxon>
        <taxon>Embryophyta</taxon>
        <taxon>Tracheophyta</taxon>
        <taxon>Spermatophyta</taxon>
        <taxon>Magnoliopsida</taxon>
        <taxon>eudicotyledons</taxon>
        <taxon>Gunneridae</taxon>
        <taxon>Pentapetalae</taxon>
        <taxon>rosids</taxon>
        <taxon>malvids</taxon>
        <taxon>Malvales</taxon>
        <taxon>Malvaceae</taxon>
        <taxon>Byttnerioideae</taxon>
        <taxon>Theobroma</taxon>
    </lineage>
</organism>
<name>A0AB32X2X6_THECC</name>
<dbReference type="Gene3D" id="3.80.10.10">
    <property type="entry name" value="Ribonuclease Inhibitor"/>
    <property type="match status" value="3"/>
</dbReference>
<proteinExistence type="predicted"/>
<evidence type="ECO:0000313" key="3">
    <source>
        <dbReference type="Proteomes" id="UP000694886"/>
    </source>
</evidence>